<dbReference type="Gene3D" id="3.30.565.10">
    <property type="entry name" value="Histidine kinase-like ATPase, C-terminal domain"/>
    <property type="match status" value="1"/>
</dbReference>
<keyword evidence="7" id="KW-1133">Transmembrane helix</keyword>
<dbReference type="InterPro" id="IPR010559">
    <property type="entry name" value="Sig_transdc_His_kin_internal"/>
</dbReference>
<dbReference type="OrthoDB" id="9776552at2"/>
<keyword evidence="7" id="KW-0812">Transmembrane</keyword>
<sequence>MHLLNHLKLRDKLLLMYICSVFIPIVLTNVIFYNVTTNNIKNQKTRDADMVLEQLQREVRSVIDEAAGISYLYYIDPLLNEHLDHTYTSKLEYVEAFTDVKSVFMKSAQAYSTISSTVIYTDNPTVLASGQILPLDDTAVEADWYAQFNQTSASYPVLIHSGDTISLIQRLNNVGDGRYNSLIKSDLNMATFRQLFAGIGFEGSMYFVNANGTIHYTNEAGVDWEAGTLRLEQMTMPEKSIAFDKPYTNNNYLNGWRLYGVMDEKVILQEVRKSGTFILFLACINIVVPSLIIAAISRSIHVRLVRILRHMKKVKNQHFETIPFEESRDEIGQLTGEFNRMTMRIDNLINDVYMADIQKKDLEIRQRQAQLHALHSQINPHFLFNALETIRMRSLMKGETETARTIHSMAKIFRKSITWKRSWVSVREELELIECFLDIQKYRFGDKLQYQLTVEDAVYEHTIPKMTFLPFVENASIHGIESSPGIGLIALHIGYEDGRILFRLTDNGIGMPEDKLGELMQYLQEDGAMGDNVGMKNVYTRLKLCYKDAFDFTLRSESGSGTTIELRLPVMEKGA</sequence>
<name>A0A1I2EVX9_9BACL</name>
<dbReference type="RefSeq" id="WP_046229129.1">
    <property type="nucleotide sequence ID" value="NZ_FONN01000010.1"/>
</dbReference>
<evidence type="ECO:0000313" key="10">
    <source>
        <dbReference type="Proteomes" id="UP000183410"/>
    </source>
</evidence>
<dbReference type="Gene3D" id="6.10.340.10">
    <property type="match status" value="1"/>
</dbReference>
<dbReference type="InterPro" id="IPR050640">
    <property type="entry name" value="Bact_2-comp_sensor_kinase"/>
</dbReference>
<evidence type="ECO:0000256" key="4">
    <source>
        <dbReference type="ARBA" id="ARBA00022679"/>
    </source>
</evidence>
<keyword evidence="4" id="KW-0808">Transferase</keyword>
<dbReference type="CDD" id="cd06225">
    <property type="entry name" value="HAMP"/>
    <property type="match status" value="1"/>
</dbReference>
<dbReference type="PANTHER" id="PTHR34220">
    <property type="entry name" value="SENSOR HISTIDINE KINASE YPDA"/>
    <property type="match status" value="1"/>
</dbReference>
<dbReference type="SMART" id="SM00304">
    <property type="entry name" value="HAMP"/>
    <property type="match status" value="1"/>
</dbReference>
<keyword evidence="10" id="KW-1185">Reference proteome</keyword>
<keyword evidence="3" id="KW-0597">Phosphoprotein</keyword>
<protein>
    <submittedName>
        <fullName evidence="9">Two-component system, sensor histidine kinase YesM</fullName>
    </submittedName>
</protein>
<dbReference type="PANTHER" id="PTHR34220:SF7">
    <property type="entry name" value="SENSOR HISTIDINE KINASE YPDA"/>
    <property type="match status" value="1"/>
</dbReference>
<dbReference type="EMBL" id="FONN01000010">
    <property type="protein sequence ID" value="SFE96370.1"/>
    <property type="molecule type" value="Genomic_DNA"/>
</dbReference>
<dbReference type="PROSITE" id="PS50885">
    <property type="entry name" value="HAMP"/>
    <property type="match status" value="1"/>
</dbReference>
<evidence type="ECO:0000259" key="8">
    <source>
        <dbReference type="PROSITE" id="PS50885"/>
    </source>
</evidence>
<dbReference type="AlphaFoldDB" id="A0A1I2EVX9"/>
<keyword evidence="6 7" id="KW-0472">Membrane</keyword>
<dbReference type="InterPro" id="IPR003594">
    <property type="entry name" value="HATPase_dom"/>
</dbReference>
<dbReference type="Proteomes" id="UP000183410">
    <property type="component" value="Unassembled WGS sequence"/>
</dbReference>
<dbReference type="SUPFAM" id="SSF158472">
    <property type="entry name" value="HAMP domain-like"/>
    <property type="match status" value="1"/>
</dbReference>
<comment type="subcellular location">
    <subcellularLocation>
        <location evidence="1">Cell membrane</location>
        <topology evidence="1">Multi-pass membrane protein</topology>
    </subcellularLocation>
</comment>
<dbReference type="Pfam" id="PF02518">
    <property type="entry name" value="HATPase_c"/>
    <property type="match status" value="1"/>
</dbReference>
<evidence type="ECO:0000256" key="5">
    <source>
        <dbReference type="ARBA" id="ARBA00022777"/>
    </source>
</evidence>
<dbReference type="InterPro" id="IPR003660">
    <property type="entry name" value="HAMP_dom"/>
</dbReference>
<accession>A0A1I2EVX9</accession>
<dbReference type="InterPro" id="IPR036890">
    <property type="entry name" value="HATPase_C_sf"/>
</dbReference>
<gene>
    <name evidence="9" type="ORF">SAMN04487969_11046</name>
</gene>
<proteinExistence type="predicted"/>
<dbReference type="SUPFAM" id="SSF55874">
    <property type="entry name" value="ATPase domain of HSP90 chaperone/DNA topoisomerase II/histidine kinase"/>
    <property type="match status" value="1"/>
</dbReference>
<evidence type="ECO:0000256" key="1">
    <source>
        <dbReference type="ARBA" id="ARBA00004651"/>
    </source>
</evidence>
<feature type="transmembrane region" description="Helical" evidence="7">
    <location>
        <begin position="277"/>
        <end position="296"/>
    </location>
</feature>
<dbReference type="GO" id="GO:0005886">
    <property type="term" value="C:plasma membrane"/>
    <property type="evidence" value="ECO:0007669"/>
    <property type="project" value="UniProtKB-SubCell"/>
</dbReference>
<dbReference type="Pfam" id="PF00672">
    <property type="entry name" value="HAMP"/>
    <property type="match status" value="1"/>
</dbReference>
<evidence type="ECO:0000256" key="7">
    <source>
        <dbReference type="SAM" id="Phobius"/>
    </source>
</evidence>
<reference evidence="10" key="1">
    <citation type="submission" date="2016-10" db="EMBL/GenBank/DDBJ databases">
        <authorList>
            <person name="Varghese N."/>
            <person name="Submissions S."/>
        </authorList>
    </citation>
    <scope>NUCLEOTIDE SEQUENCE [LARGE SCALE GENOMIC DNA]</scope>
    <source>
        <strain evidence="10">CGMCC 1.10223</strain>
    </source>
</reference>
<feature type="domain" description="HAMP" evidence="8">
    <location>
        <begin position="298"/>
        <end position="350"/>
    </location>
</feature>
<keyword evidence="5 9" id="KW-0418">Kinase</keyword>
<dbReference type="GO" id="GO:0000155">
    <property type="term" value="F:phosphorelay sensor kinase activity"/>
    <property type="evidence" value="ECO:0007669"/>
    <property type="project" value="InterPro"/>
</dbReference>
<evidence type="ECO:0000256" key="6">
    <source>
        <dbReference type="ARBA" id="ARBA00023136"/>
    </source>
</evidence>
<feature type="transmembrane region" description="Helical" evidence="7">
    <location>
        <begin position="12"/>
        <end position="33"/>
    </location>
</feature>
<dbReference type="Pfam" id="PF06580">
    <property type="entry name" value="His_kinase"/>
    <property type="match status" value="1"/>
</dbReference>
<organism evidence="9 10">
    <name type="scientific">Paenibacillus algorifonticola</name>
    <dbReference type="NCBI Taxonomy" id="684063"/>
    <lineage>
        <taxon>Bacteria</taxon>
        <taxon>Bacillati</taxon>
        <taxon>Bacillota</taxon>
        <taxon>Bacilli</taxon>
        <taxon>Bacillales</taxon>
        <taxon>Paenibacillaceae</taxon>
        <taxon>Paenibacillus</taxon>
    </lineage>
</organism>
<keyword evidence="2" id="KW-1003">Cell membrane</keyword>
<evidence type="ECO:0000256" key="2">
    <source>
        <dbReference type="ARBA" id="ARBA00022475"/>
    </source>
</evidence>
<evidence type="ECO:0000313" key="9">
    <source>
        <dbReference type="EMBL" id="SFE96370.1"/>
    </source>
</evidence>
<evidence type="ECO:0000256" key="3">
    <source>
        <dbReference type="ARBA" id="ARBA00022553"/>
    </source>
</evidence>